<dbReference type="STRING" id="443156.SAMN04489867_3423"/>
<evidence type="ECO:0000256" key="4">
    <source>
        <dbReference type="ARBA" id="ARBA00022989"/>
    </source>
</evidence>
<sequence>MAVATRPRIGRRPCLGAEDEGVADALVLIALGLRAGLPLVDALRHVRAGDVDADGTGSVGGELAAVVAALEWGLSTREAWSFAGPGWRAAAVATQLSEQTGAAAADLLEQASVRVREQRERASERAAARAGVLLVLPLGLGFLPAFACTAVVPVVATLAAGVLGAAP</sequence>
<dbReference type="PANTHER" id="PTHR35007">
    <property type="entry name" value="INTEGRAL MEMBRANE PROTEIN-RELATED"/>
    <property type="match status" value="1"/>
</dbReference>
<evidence type="ECO:0000313" key="9">
    <source>
        <dbReference type="Proteomes" id="UP000199077"/>
    </source>
</evidence>
<evidence type="ECO:0000256" key="5">
    <source>
        <dbReference type="ARBA" id="ARBA00023136"/>
    </source>
</evidence>
<dbReference type="InterPro" id="IPR018076">
    <property type="entry name" value="T2SS_GspF_dom"/>
</dbReference>
<evidence type="ECO:0000259" key="7">
    <source>
        <dbReference type="Pfam" id="PF00482"/>
    </source>
</evidence>
<dbReference type="AlphaFoldDB" id="A0A1H0UNI1"/>
<evidence type="ECO:0000256" key="3">
    <source>
        <dbReference type="ARBA" id="ARBA00022692"/>
    </source>
</evidence>
<organism evidence="8 9">
    <name type="scientific">Pedococcus dokdonensis</name>
    <dbReference type="NCBI Taxonomy" id="443156"/>
    <lineage>
        <taxon>Bacteria</taxon>
        <taxon>Bacillati</taxon>
        <taxon>Actinomycetota</taxon>
        <taxon>Actinomycetes</taxon>
        <taxon>Micrococcales</taxon>
        <taxon>Intrasporangiaceae</taxon>
        <taxon>Pedococcus</taxon>
    </lineage>
</organism>
<keyword evidence="3 6" id="KW-0812">Transmembrane</keyword>
<keyword evidence="2" id="KW-1003">Cell membrane</keyword>
<keyword evidence="5 6" id="KW-0472">Membrane</keyword>
<dbReference type="Proteomes" id="UP000199077">
    <property type="component" value="Chromosome I"/>
</dbReference>
<name>A0A1H0UNI1_9MICO</name>
<evidence type="ECO:0000313" key="8">
    <source>
        <dbReference type="EMBL" id="SDP67714.1"/>
    </source>
</evidence>
<accession>A0A1H0UNI1</accession>
<comment type="subcellular location">
    <subcellularLocation>
        <location evidence="1">Cell membrane</location>
        <topology evidence="1">Multi-pass membrane protein</topology>
    </subcellularLocation>
</comment>
<evidence type="ECO:0000256" key="1">
    <source>
        <dbReference type="ARBA" id="ARBA00004651"/>
    </source>
</evidence>
<evidence type="ECO:0000256" key="2">
    <source>
        <dbReference type="ARBA" id="ARBA00022475"/>
    </source>
</evidence>
<dbReference type="Pfam" id="PF00482">
    <property type="entry name" value="T2SSF"/>
    <property type="match status" value="1"/>
</dbReference>
<proteinExistence type="predicted"/>
<dbReference type="GO" id="GO:0005886">
    <property type="term" value="C:plasma membrane"/>
    <property type="evidence" value="ECO:0007669"/>
    <property type="project" value="UniProtKB-SubCell"/>
</dbReference>
<dbReference type="PANTHER" id="PTHR35007:SF3">
    <property type="entry name" value="POSSIBLE CONSERVED ALANINE RICH MEMBRANE PROTEIN"/>
    <property type="match status" value="1"/>
</dbReference>
<feature type="transmembrane region" description="Helical" evidence="6">
    <location>
        <begin position="130"/>
        <end position="163"/>
    </location>
</feature>
<keyword evidence="9" id="KW-1185">Reference proteome</keyword>
<feature type="domain" description="Type II secretion system protein GspF" evidence="7">
    <location>
        <begin position="28"/>
        <end position="147"/>
    </location>
</feature>
<protein>
    <submittedName>
        <fullName evidence="8">Type II secretion system (T2SS), protein F</fullName>
    </submittedName>
</protein>
<dbReference type="EMBL" id="LT629711">
    <property type="protein sequence ID" value="SDP67714.1"/>
    <property type="molecule type" value="Genomic_DNA"/>
</dbReference>
<gene>
    <name evidence="8" type="ORF">SAMN04489867_3423</name>
</gene>
<reference evidence="9" key="1">
    <citation type="submission" date="2016-10" db="EMBL/GenBank/DDBJ databases">
        <authorList>
            <person name="Varghese N."/>
            <person name="Submissions S."/>
        </authorList>
    </citation>
    <scope>NUCLEOTIDE SEQUENCE [LARGE SCALE GENOMIC DNA]</scope>
    <source>
        <strain evidence="9">DSM 22329</strain>
    </source>
</reference>
<evidence type="ECO:0000256" key="6">
    <source>
        <dbReference type="SAM" id="Phobius"/>
    </source>
</evidence>
<keyword evidence="4 6" id="KW-1133">Transmembrane helix</keyword>